<evidence type="ECO:0000313" key="2">
    <source>
        <dbReference type="EMBL" id="KZV37558.1"/>
    </source>
</evidence>
<evidence type="ECO:0000313" key="3">
    <source>
        <dbReference type="Proteomes" id="UP000250235"/>
    </source>
</evidence>
<feature type="region of interest" description="Disordered" evidence="1">
    <location>
        <begin position="319"/>
        <end position="363"/>
    </location>
</feature>
<feature type="region of interest" description="Disordered" evidence="1">
    <location>
        <begin position="184"/>
        <end position="292"/>
    </location>
</feature>
<feature type="compositionally biased region" description="Polar residues" evidence="1">
    <location>
        <begin position="323"/>
        <end position="336"/>
    </location>
</feature>
<proteinExistence type="predicted"/>
<protein>
    <recommendedName>
        <fullName evidence="4">Mucin-2-like</fullName>
    </recommendedName>
</protein>
<dbReference type="Proteomes" id="UP000250235">
    <property type="component" value="Unassembled WGS sequence"/>
</dbReference>
<accession>A0A2Z7BV92</accession>
<sequence length="363" mass="39705">MEHAGMVRMFKTLAETGLCGFLEGTTSVFESVVVEFFSNARVIIGTVVSTVCGQKLVITEETFSGTFKLPTEGMTNFANISNETITEMRTMFSATEAGSFNSVTCEKFEFMVAIFAGLSVNWGQILFQRLLGMVQYPRKQSQGFTVQISMLMELLVKADLGASTKLHTKKVLTSKQVENYIKANQGISPTGETSKQMLDTASNTEGGASQNSQQVRPKVTKSVATGIEPTVPNPKKRKHKSRVTKTQTKLVATHDPTSAPDTTATQTIENRGTVASTISDPEEDSEPDPCPLVQRRCRKTKESESSDSVPLTQLLKRMRTQRQHQQSDWTGVTIATQPDPIPATTTEPNEVPADQILQEGGTL</sequence>
<dbReference type="EMBL" id="KV002642">
    <property type="protein sequence ID" value="KZV37558.1"/>
    <property type="molecule type" value="Genomic_DNA"/>
</dbReference>
<evidence type="ECO:0000256" key="1">
    <source>
        <dbReference type="SAM" id="MobiDB-lite"/>
    </source>
</evidence>
<feature type="compositionally biased region" description="Basic residues" evidence="1">
    <location>
        <begin position="234"/>
        <end position="243"/>
    </location>
</feature>
<feature type="compositionally biased region" description="Polar residues" evidence="1">
    <location>
        <begin position="185"/>
        <end position="215"/>
    </location>
</feature>
<dbReference type="AlphaFoldDB" id="A0A2Z7BV92"/>
<feature type="compositionally biased region" description="Polar residues" evidence="1">
    <location>
        <begin position="244"/>
        <end position="278"/>
    </location>
</feature>
<gene>
    <name evidence="2" type="ORF">F511_42809</name>
</gene>
<evidence type="ECO:0008006" key="4">
    <source>
        <dbReference type="Google" id="ProtNLM"/>
    </source>
</evidence>
<keyword evidence="3" id="KW-1185">Reference proteome</keyword>
<name>A0A2Z7BV92_9LAMI</name>
<reference evidence="2 3" key="1">
    <citation type="journal article" date="2015" name="Proc. Natl. Acad. Sci. U.S.A.">
        <title>The resurrection genome of Boea hygrometrica: A blueprint for survival of dehydration.</title>
        <authorList>
            <person name="Xiao L."/>
            <person name="Yang G."/>
            <person name="Zhang L."/>
            <person name="Yang X."/>
            <person name="Zhao S."/>
            <person name="Ji Z."/>
            <person name="Zhou Q."/>
            <person name="Hu M."/>
            <person name="Wang Y."/>
            <person name="Chen M."/>
            <person name="Xu Y."/>
            <person name="Jin H."/>
            <person name="Xiao X."/>
            <person name="Hu G."/>
            <person name="Bao F."/>
            <person name="Hu Y."/>
            <person name="Wan P."/>
            <person name="Li L."/>
            <person name="Deng X."/>
            <person name="Kuang T."/>
            <person name="Xiang C."/>
            <person name="Zhu J.K."/>
            <person name="Oliver M.J."/>
            <person name="He Y."/>
        </authorList>
    </citation>
    <scope>NUCLEOTIDE SEQUENCE [LARGE SCALE GENOMIC DNA]</scope>
    <source>
        <strain evidence="3">cv. XS01</strain>
    </source>
</reference>
<organism evidence="2 3">
    <name type="scientific">Dorcoceras hygrometricum</name>
    <dbReference type="NCBI Taxonomy" id="472368"/>
    <lineage>
        <taxon>Eukaryota</taxon>
        <taxon>Viridiplantae</taxon>
        <taxon>Streptophyta</taxon>
        <taxon>Embryophyta</taxon>
        <taxon>Tracheophyta</taxon>
        <taxon>Spermatophyta</taxon>
        <taxon>Magnoliopsida</taxon>
        <taxon>eudicotyledons</taxon>
        <taxon>Gunneridae</taxon>
        <taxon>Pentapetalae</taxon>
        <taxon>asterids</taxon>
        <taxon>lamiids</taxon>
        <taxon>Lamiales</taxon>
        <taxon>Gesneriaceae</taxon>
        <taxon>Didymocarpoideae</taxon>
        <taxon>Trichosporeae</taxon>
        <taxon>Loxocarpinae</taxon>
        <taxon>Dorcoceras</taxon>
    </lineage>
</organism>